<evidence type="ECO:0000256" key="8">
    <source>
        <dbReference type="SAM" id="Phobius"/>
    </source>
</evidence>
<evidence type="ECO:0000256" key="2">
    <source>
        <dbReference type="ARBA" id="ARBA00022692"/>
    </source>
</evidence>
<organism evidence="10 11">
    <name type="scientific">Hypsibius exemplaris</name>
    <name type="common">Freshwater tardigrade</name>
    <dbReference type="NCBI Taxonomy" id="2072580"/>
    <lineage>
        <taxon>Eukaryota</taxon>
        <taxon>Metazoa</taxon>
        <taxon>Ecdysozoa</taxon>
        <taxon>Tardigrada</taxon>
        <taxon>Eutardigrada</taxon>
        <taxon>Parachela</taxon>
        <taxon>Hypsibioidea</taxon>
        <taxon>Hypsibiidae</taxon>
        <taxon>Hypsibius</taxon>
    </lineage>
</organism>
<accession>A0A9X6NJL5</accession>
<dbReference type="InterPro" id="IPR017452">
    <property type="entry name" value="GPCR_Rhodpsn_7TM"/>
</dbReference>
<gene>
    <name evidence="10" type="ORF">BV898_18365</name>
</gene>
<evidence type="ECO:0000256" key="5">
    <source>
        <dbReference type="ARBA" id="ARBA00023136"/>
    </source>
</evidence>
<feature type="transmembrane region" description="Helical" evidence="8">
    <location>
        <begin position="143"/>
        <end position="162"/>
    </location>
</feature>
<comment type="subcellular location">
    <subcellularLocation>
        <location evidence="1">Membrane</location>
        <topology evidence="1">Multi-pass membrane protein</topology>
    </subcellularLocation>
</comment>
<name>A0A9X6NJL5_HYPEX</name>
<feature type="transmembrane region" description="Helical" evidence="8">
    <location>
        <begin position="250"/>
        <end position="275"/>
    </location>
</feature>
<feature type="transmembrane region" description="Helical" evidence="8">
    <location>
        <begin position="281"/>
        <end position="302"/>
    </location>
</feature>
<evidence type="ECO:0000256" key="4">
    <source>
        <dbReference type="ARBA" id="ARBA00023040"/>
    </source>
</evidence>
<protein>
    <recommendedName>
        <fullName evidence="9">G-protein coupled receptors family 1 profile domain-containing protein</fullName>
    </recommendedName>
</protein>
<keyword evidence="4" id="KW-0297">G-protein coupled receptor</keyword>
<evidence type="ECO:0000256" key="1">
    <source>
        <dbReference type="ARBA" id="ARBA00004141"/>
    </source>
</evidence>
<keyword evidence="11" id="KW-1185">Reference proteome</keyword>
<dbReference type="InterPro" id="IPR000276">
    <property type="entry name" value="GPCR_Rhodpsn"/>
</dbReference>
<dbReference type="Proteomes" id="UP000192578">
    <property type="component" value="Unassembled WGS sequence"/>
</dbReference>
<dbReference type="Pfam" id="PF00001">
    <property type="entry name" value="7tm_1"/>
    <property type="match status" value="1"/>
</dbReference>
<reference evidence="11" key="1">
    <citation type="submission" date="2017-01" db="EMBL/GenBank/DDBJ databases">
        <title>Comparative genomics of anhydrobiosis in the tardigrade Hypsibius dujardini.</title>
        <authorList>
            <person name="Yoshida Y."/>
            <person name="Koutsovoulos G."/>
            <person name="Laetsch D."/>
            <person name="Stevens L."/>
            <person name="Kumar S."/>
            <person name="Horikawa D."/>
            <person name="Ishino K."/>
            <person name="Komine S."/>
            <person name="Tomita M."/>
            <person name="Blaxter M."/>
            <person name="Arakawa K."/>
        </authorList>
    </citation>
    <scope>NUCLEOTIDE SEQUENCE [LARGE SCALE GENOMIC DNA]</scope>
    <source>
        <strain evidence="11">Z151</strain>
    </source>
</reference>
<evidence type="ECO:0000256" key="6">
    <source>
        <dbReference type="ARBA" id="ARBA00023170"/>
    </source>
</evidence>
<dbReference type="PANTHER" id="PTHR45695:SF9">
    <property type="entry name" value="LEUCOKININ RECEPTOR"/>
    <property type="match status" value="1"/>
</dbReference>
<dbReference type="AlphaFoldDB" id="A0A9X6NJL5"/>
<comment type="caution">
    <text evidence="10">The sequence shown here is derived from an EMBL/GenBank/DDBJ whole genome shotgun (WGS) entry which is preliminary data.</text>
</comment>
<feature type="transmembrane region" description="Helical" evidence="8">
    <location>
        <begin position="63"/>
        <end position="87"/>
    </location>
</feature>
<evidence type="ECO:0000256" key="7">
    <source>
        <dbReference type="ARBA" id="ARBA00023224"/>
    </source>
</evidence>
<keyword evidence="6" id="KW-0675">Receptor</keyword>
<dbReference type="GO" id="GO:0005886">
    <property type="term" value="C:plasma membrane"/>
    <property type="evidence" value="ECO:0007669"/>
    <property type="project" value="TreeGrafter"/>
</dbReference>
<feature type="domain" description="G-protein coupled receptors family 1 profile" evidence="9">
    <location>
        <begin position="42"/>
        <end position="270"/>
    </location>
</feature>
<feature type="transmembrane region" description="Helical" evidence="8">
    <location>
        <begin position="197"/>
        <end position="215"/>
    </location>
</feature>
<dbReference type="CDD" id="cd00637">
    <property type="entry name" value="7tm_classA_rhodopsin-like"/>
    <property type="match status" value="1"/>
</dbReference>
<sequence length="358" mass="39219">MNHSSNNTSTTTPFPAASSSKQKELSAWIGTTLGISMLGIINNLLILRVAWPSKFKKSGVSLLIFHFVAVNLFMCLVIVPVGVVIVLAKRDGRWLADNSCHFVHTLWTAVGTVVNWSDVGLAANRFIALYFPHGYKAWTSTRVNVGVILTSWAISVGLMMPFTTGAGGQGITLSELGLCFIKPSGRLGVFLSTNMGYVPYALSGAGSLLILWKCFGFGRLRSTAVVAQEGELPGTRRRITQRRLNMAKMLLIIFLWSGICSIPSWLITTVFPWLYASNPVSVMWIRTCAVCQYAFTPCILLLSNPEYQKRARVLFIDRPRGSSGVVGDNTSKGGRAPWVSAQAPNHPGFQLKHLITHE</sequence>
<keyword evidence="7" id="KW-0807">Transducer</keyword>
<dbReference type="PROSITE" id="PS50262">
    <property type="entry name" value="G_PROTEIN_RECEP_F1_2"/>
    <property type="match status" value="1"/>
</dbReference>
<keyword evidence="3 8" id="KW-1133">Transmembrane helix</keyword>
<proteinExistence type="predicted"/>
<feature type="transmembrane region" description="Helical" evidence="8">
    <location>
        <begin position="27"/>
        <end position="51"/>
    </location>
</feature>
<evidence type="ECO:0000256" key="3">
    <source>
        <dbReference type="ARBA" id="ARBA00022989"/>
    </source>
</evidence>
<dbReference type="PANTHER" id="PTHR45695">
    <property type="entry name" value="LEUCOKININ RECEPTOR-RELATED"/>
    <property type="match status" value="1"/>
</dbReference>
<dbReference type="SUPFAM" id="SSF81321">
    <property type="entry name" value="Family A G protein-coupled receptor-like"/>
    <property type="match status" value="1"/>
</dbReference>
<evidence type="ECO:0000313" key="11">
    <source>
        <dbReference type="Proteomes" id="UP000192578"/>
    </source>
</evidence>
<dbReference type="EMBL" id="MTYJ01000359">
    <property type="protein sequence ID" value="OWA53941.1"/>
    <property type="molecule type" value="Genomic_DNA"/>
</dbReference>
<dbReference type="GO" id="GO:0004930">
    <property type="term" value="F:G protein-coupled receptor activity"/>
    <property type="evidence" value="ECO:0007669"/>
    <property type="project" value="UniProtKB-KW"/>
</dbReference>
<evidence type="ECO:0000313" key="10">
    <source>
        <dbReference type="EMBL" id="OWA53941.1"/>
    </source>
</evidence>
<keyword evidence="5 8" id="KW-0472">Membrane</keyword>
<dbReference type="Gene3D" id="1.20.1070.10">
    <property type="entry name" value="Rhodopsin 7-helix transmembrane proteins"/>
    <property type="match status" value="1"/>
</dbReference>
<dbReference type="OrthoDB" id="9445642at2759"/>
<evidence type="ECO:0000259" key="9">
    <source>
        <dbReference type="PROSITE" id="PS50262"/>
    </source>
</evidence>
<keyword evidence="2 8" id="KW-0812">Transmembrane</keyword>